<dbReference type="Pfam" id="PF23544">
    <property type="entry name" value="AtuA_ferredoxin"/>
    <property type="match status" value="1"/>
</dbReference>
<dbReference type="PANTHER" id="PTHR47708">
    <property type="match status" value="1"/>
</dbReference>
<dbReference type="AlphaFoldDB" id="A0A0P1EBI5"/>
<dbReference type="PANTHER" id="PTHR47708:SF2">
    <property type="entry name" value="SI:CH73-132F6.5"/>
    <property type="match status" value="1"/>
</dbReference>
<evidence type="ECO:0000313" key="4">
    <source>
        <dbReference type="Proteomes" id="UP000050783"/>
    </source>
</evidence>
<name>A0A0P1EBI5_9RHOB</name>
<feature type="domain" description="Acyclic terpene utilisation N-terminal" evidence="1">
    <location>
        <begin position="5"/>
        <end position="441"/>
    </location>
</feature>
<accession>A0A0P1EBI5</accession>
<dbReference type="GeneID" id="55492287"/>
<dbReference type="EMBL" id="CYPU01000018">
    <property type="protein sequence ID" value="CUH46851.1"/>
    <property type="molecule type" value="Genomic_DNA"/>
</dbReference>
<dbReference type="Pfam" id="PF07287">
    <property type="entry name" value="AtuA"/>
    <property type="match status" value="1"/>
</dbReference>
<evidence type="ECO:0000259" key="2">
    <source>
        <dbReference type="Pfam" id="PF23544"/>
    </source>
</evidence>
<dbReference type="InterPro" id="IPR056362">
    <property type="entry name" value="AtuA-like_ferredoxin_dom"/>
</dbReference>
<dbReference type="STRING" id="81569.RUM4293_00907"/>
<sequence>MTHSLRIGGASGFWGDAPHATQQLLRAPKIDFLVYDYLAEITMSIMARARLKDPQKGYAVDFVSDVTANNLTQIAEQGVKVLSNAGGVNPVACAVALRRKSAELGLNVKVAVVEGDDLLPRVAEFVDRTEMFSGAPMPPTEKIASVNAYIGAGPILAALHAGADIVITGRCVDSALTLAACMYHFGWRHEDHNLLAAGSLAGHLLECGPQATGGNFTDWEMAGDIAQIGYPIVEVSADGGLVLTKPKGTTGCVAPASACEQMLYEIGDPQSYILPDVICDFSNVRIEQSEPDHVTVSGAKGRAPTGQLKVSATWADGYRAGMTILINGREARQKAKTFAQAGLDRARAVLQRMGTPDYREVSFETFGGRPGDGDYEEISFKVAVKHDDPRAVGVFLREMTGCALAAPPGLHIFTGGGRPKPSPVVALFSFLVPNNTLTYCVTMDGDDIAYNPPKTSPQDPEPVPAKAPEIADEKVTEWITCPLEDLAWARSGDKGDAANIGVIARHATFLPYIWAALTEATLADVFSNHLSGRVERFYLPGTHSMNILLHNALGGGGVASLRNDAQGKSYAQILLATPIRIPAELFSYPERGES</sequence>
<proteinExistence type="predicted"/>
<protein>
    <recommendedName>
        <fullName evidence="5">Terpene utilization protein AtuA</fullName>
    </recommendedName>
</protein>
<dbReference type="RefSeq" id="WP_058276611.1">
    <property type="nucleotide sequence ID" value="NZ_CYPU01000018.1"/>
</dbReference>
<dbReference type="OrthoDB" id="9763456at2"/>
<evidence type="ECO:0000313" key="3">
    <source>
        <dbReference type="EMBL" id="CUH46851.1"/>
    </source>
</evidence>
<reference evidence="3 4" key="1">
    <citation type="submission" date="2015-09" db="EMBL/GenBank/DDBJ databases">
        <authorList>
            <consortium name="Swine Surveillance"/>
        </authorList>
    </citation>
    <scope>NUCLEOTIDE SEQUENCE [LARGE SCALE GENOMIC DNA]</scope>
    <source>
        <strain evidence="3 4">CECT 4292</strain>
    </source>
</reference>
<dbReference type="InterPro" id="IPR010839">
    <property type="entry name" value="AtuA_N"/>
</dbReference>
<evidence type="ECO:0000259" key="1">
    <source>
        <dbReference type="Pfam" id="PF07287"/>
    </source>
</evidence>
<evidence type="ECO:0008006" key="5">
    <source>
        <dbReference type="Google" id="ProtNLM"/>
    </source>
</evidence>
<organism evidence="3 4">
    <name type="scientific">Ruegeria atlantica</name>
    <dbReference type="NCBI Taxonomy" id="81569"/>
    <lineage>
        <taxon>Bacteria</taxon>
        <taxon>Pseudomonadati</taxon>
        <taxon>Pseudomonadota</taxon>
        <taxon>Alphaproteobacteria</taxon>
        <taxon>Rhodobacterales</taxon>
        <taxon>Roseobacteraceae</taxon>
        <taxon>Ruegeria</taxon>
    </lineage>
</organism>
<dbReference type="Proteomes" id="UP000050783">
    <property type="component" value="Unassembled WGS sequence"/>
</dbReference>
<feature type="domain" description="AtuA-like ferredoxin-fold" evidence="2">
    <location>
        <begin position="482"/>
        <end position="579"/>
    </location>
</feature>
<gene>
    <name evidence="3" type="ORF">RUA4292_01017</name>
</gene>